<dbReference type="Gene3D" id="3.30.450.40">
    <property type="match status" value="1"/>
</dbReference>
<protein>
    <submittedName>
        <fullName evidence="6">GAF and ANTAR domain-containing protein</fullName>
    </submittedName>
</protein>
<evidence type="ECO:0000256" key="3">
    <source>
        <dbReference type="ARBA" id="ARBA00023015"/>
    </source>
</evidence>
<accession>A0ABT8FM93</accession>
<dbReference type="InterPro" id="IPR005561">
    <property type="entry name" value="ANTAR"/>
</dbReference>
<dbReference type="Proteomes" id="UP001168620">
    <property type="component" value="Unassembled WGS sequence"/>
</dbReference>
<dbReference type="InterPro" id="IPR011006">
    <property type="entry name" value="CheY-like_superfamily"/>
</dbReference>
<evidence type="ECO:0000313" key="7">
    <source>
        <dbReference type="Proteomes" id="UP001168620"/>
    </source>
</evidence>
<dbReference type="Gene3D" id="1.10.10.10">
    <property type="entry name" value="Winged helix-like DNA-binding domain superfamily/Winged helix DNA-binding domain"/>
    <property type="match status" value="1"/>
</dbReference>
<name>A0ABT8FM93_9ACTN</name>
<dbReference type="PROSITE" id="PS50921">
    <property type="entry name" value="ANTAR"/>
    <property type="match status" value="1"/>
</dbReference>
<keyword evidence="4" id="KW-0804">Transcription</keyword>
<dbReference type="SUPFAM" id="SSF55781">
    <property type="entry name" value="GAF domain-like"/>
    <property type="match status" value="1"/>
</dbReference>
<sequence>MEGPCVDAIEHEHEPVVIVQHLPHEQRWPRYIPAAIAEGVRSQAGAQFFTDGKHVGGLNLYSTKHDEIDQDSVDTARLFATHAAVVLGHAWEQHHLNQALLNRKVIGQATGIIMERYRIDEDRAFQFLLRASSHSNVKIHQVAAEVVTSSRESYEATS</sequence>
<evidence type="ECO:0000259" key="5">
    <source>
        <dbReference type="PROSITE" id="PS50921"/>
    </source>
</evidence>
<reference evidence="6" key="1">
    <citation type="submission" date="2023-06" db="EMBL/GenBank/DDBJ databases">
        <title>Draft genome sequence of Nocardioides sp. SOB77.</title>
        <authorList>
            <person name="Zhang G."/>
        </authorList>
    </citation>
    <scope>NUCLEOTIDE SEQUENCE</scope>
    <source>
        <strain evidence="6">SOB77</strain>
    </source>
</reference>
<evidence type="ECO:0000256" key="1">
    <source>
        <dbReference type="ARBA" id="ARBA00022679"/>
    </source>
</evidence>
<comment type="caution">
    <text evidence="6">The sequence shown here is derived from an EMBL/GenBank/DDBJ whole genome shotgun (WGS) entry which is preliminary data.</text>
</comment>
<keyword evidence="2" id="KW-0418">Kinase</keyword>
<dbReference type="InterPro" id="IPR029016">
    <property type="entry name" value="GAF-like_dom_sf"/>
</dbReference>
<feature type="domain" description="ANTAR" evidence="5">
    <location>
        <begin position="86"/>
        <end position="147"/>
    </location>
</feature>
<proteinExistence type="predicted"/>
<keyword evidence="3" id="KW-0805">Transcription regulation</keyword>
<dbReference type="InterPro" id="IPR003018">
    <property type="entry name" value="GAF"/>
</dbReference>
<organism evidence="6 7">
    <name type="scientific">Nocardioides oceani</name>
    <dbReference type="NCBI Taxonomy" id="3058369"/>
    <lineage>
        <taxon>Bacteria</taxon>
        <taxon>Bacillati</taxon>
        <taxon>Actinomycetota</taxon>
        <taxon>Actinomycetes</taxon>
        <taxon>Propionibacteriales</taxon>
        <taxon>Nocardioidaceae</taxon>
        <taxon>Nocardioides</taxon>
    </lineage>
</organism>
<dbReference type="Pfam" id="PF03861">
    <property type="entry name" value="ANTAR"/>
    <property type="match status" value="1"/>
</dbReference>
<dbReference type="InterPro" id="IPR036388">
    <property type="entry name" value="WH-like_DNA-bd_sf"/>
</dbReference>
<keyword evidence="1" id="KW-0808">Transferase</keyword>
<gene>
    <name evidence="6" type="ORF">QWY28_21900</name>
</gene>
<evidence type="ECO:0000256" key="4">
    <source>
        <dbReference type="ARBA" id="ARBA00023163"/>
    </source>
</evidence>
<dbReference type="Pfam" id="PF13185">
    <property type="entry name" value="GAF_2"/>
    <property type="match status" value="1"/>
</dbReference>
<dbReference type="EMBL" id="JAUHJQ010000017">
    <property type="protein sequence ID" value="MDN4175631.1"/>
    <property type="molecule type" value="Genomic_DNA"/>
</dbReference>
<dbReference type="SUPFAM" id="SSF52172">
    <property type="entry name" value="CheY-like"/>
    <property type="match status" value="1"/>
</dbReference>
<dbReference type="SMART" id="SM01012">
    <property type="entry name" value="ANTAR"/>
    <property type="match status" value="1"/>
</dbReference>
<evidence type="ECO:0000256" key="2">
    <source>
        <dbReference type="ARBA" id="ARBA00022777"/>
    </source>
</evidence>
<keyword evidence="7" id="KW-1185">Reference proteome</keyword>
<evidence type="ECO:0000313" key="6">
    <source>
        <dbReference type="EMBL" id="MDN4175631.1"/>
    </source>
</evidence>